<proteinExistence type="predicted"/>
<organism evidence="3 4">
    <name type="scientific">Symbiodinium natans</name>
    <dbReference type="NCBI Taxonomy" id="878477"/>
    <lineage>
        <taxon>Eukaryota</taxon>
        <taxon>Sar</taxon>
        <taxon>Alveolata</taxon>
        <taxon>Dinophyceae</taxon>
        <taxon>Suessiales</taxon>
        <taxon>Symbiodiniaceae</taxon>
        <taxon>Symbiodinium</taxon>
    </lineage>
</organism>
<keyword evidence="1" id="KW-0175">Coiled coil</keyword>
<sequence>MAEDLEGTIAANSALRQENEALASLMEEVHSLAEQWQEVCARAKSQGKEKVALELQELRRQRGALQQRLKALEGGARPVEPPTEEPIVEKPAEQPVDDRAQKAKLDELNEESQVLRSQNRELKEAVAQARGAIRRRIARHSAENNALVFDNEALSELVQEVQDLAERWQRAWSRVAESTGSDRRPSIDAEVEELRSLRNHVHGRLLQLEPRPSRMLPGCALTSPAESRSPSICSPMAAPVGS</sequence>
<evidence type="ECO:0000313" key="3">
    <source>
        <dbReference type="EMBL" id="CAE7547186.1"/>
    </source>
</evidence>
<feature type="compositionally biased region" description="Basic and acidic residues" evidence="2">
    <location>
        <begin position="87"/>
        <end position="96"/>
    </location>
</feature>
<dbReference type="EMBL" id="CAJNDS010002620">
    <property type="protein sequence ID" value="CAE7547186.1"/>
    <property type="molecule type" value="Genomic_DNA"/>
</dbReference>
<dbReference type="Proteomes" id="UP000604046">
    <property type="component" value="Unassembled WGS sequence"/>
</dbReference>
<evidence type="ECO:0000313" key="4">
    <source>
        <dbReference type="Proteomes" id="UP000604046"/>
    </source>
</evidence>
<keyword evidence="4" id="KW-1185">Reference proteome</keyword>
<gene>
    <name evidence="3" type="ORF">SNAT2548_LOCUS30707</name>
</gene>
<dbReference type="AlphaFoldDB" id="A0A812U1K2"/>
<feature type="region of interest" description="Disordered" evidence="2">
    <location>
        <begin position="205"/>
        <end position="242"/>
    </location>
</feature>
<accession>A0A812U1K2</accession>
<evidence type="ECO:0000256" key="2">
    <source>
        <dbReference type="SAM" id="MobiDB-lite"/>
    </source>
</evidence>
<feature type="region of interest" description="Disordered" evidence="2">
    <location>
        <begin position="72"/>
        <end position="96"/>
    </location>
</feature>
<comment type="caution">
    <text evidence="3">The sequence shown here is derived from an EMBL/GenBank/DDBJ whole genome shotgun (WGS) entry which is preliminary data.</text>
</comment>
<reference evidence="3" key="1">
    <citation type="submission" date="2021-02" db="EMBL/GenBank/DDBJ databases">
        <authorList>
            <person name="Dougan E. K."/>
            <person name="Rhodes N."/>
            <person name="Thang M."/>
            <person name="Chan C."/>
        </authorList>
    </citation>
    <scope>NUCLEOTIDE SEQUENCE</scope>
</reference>
<feature type="coiled-coil region" evidence="1">
    <location>
        <begin position="105"/>
        <end position="171"/>
    </location>
</feature>
<name>A0A812U1K2_9DINO</name>
<dbReference type="OrthoDB" id="10446365at2759"/>
<evidence type="ECO:0000256" key="1">
    <source>
        <dbReference type="SAM" id="Coils"/>
    </source>
</evidence>
<protein>
    <submittedName>
        <fullName evidence="3">Uncharacterized protein</fullName>
    </submittedName>
</protein>